<evidence type="ECO:0000313" key="4">
    <source>
        <dbReference type="Proteomes" id="UP000070412"/>
    </source>
</evidence>
<dbReference type="Proteomes" id="UP000070412">
    <property type="component" value="Unassembled WGS sequence"/>
</dbReference>
<feature type="transmembrane region" description="Helical" evidence="1">
    <location>
        <begin position="28"/>
        <end position="49"/>
    </location>
</feature>
<gene>
    <name evidence="2" type="ORF">SSS_1385</name>
</gene>
<feature type="transmembrane region" description="Helical" evidence="1">
    <location>
        <begin position="100"/>
        <end position="119"/>
    </location>
</feature>
<sequence>MASIRENIFSISDTSKCRKIFAELVAQLLRLSAITLIFHGIIIFVLIYQPIKVDNSCKNCLPTDENYHILISLIIDSCLEIVIGLYALVTLYLGNLKMLMILLTINIVHLGLLLGGVLLNPYQNVIVYCTITLIFIAHLHLYEQQCFHLQMDLLKSWQLNASRLIKEAIREENFNHRLERERQEND</sequence>
<name>A0A834REA4_SARSC</name>
<keyword evidence="1" id="KW-0472">Membrane</keyword>
<keyword evidence="4" id="KW-1185">Reference proteome</keyword>
<evidence type="ECO:0000256" key="1">
    <source>
        <dbReference type="SAM" id="Phobius"/>
    </source>
</evidence>
<dbReference type="AlphaFoldDB" id="A0A834REA4"/>
<dbReference type="EnsemblMetazoa" id="SSS_1385s_mrna">
    <property type="protein sequence ID" value="KAF7495669.1"/>
    <property type="gene ID" value="SSS_1385"/>
</dbReference>
<reference evidence="3" key="3">
    <citation type="submission" date="2022-06" db="UniProtKB">
        <authorList>
            <consortium name="EnsemblMetazoa"/>
        </authorList>
    </citation>
    <scope>IDENTIFICATION</scope>
</reference>
<dbReference type="EMBL" id="WVUK01000046">
    <property type="protein sequence ID" value="KAF7495669.1"/>
    <property type="molecule type" value="Genomic_DNA"/>
</dbReference>
<reference evidence="4" key="1">
    <citation type="journal article" date="2020" name="PLoS Negl. Trop. Dis.">
        <title>High-quality nuclear genome for Sarcoptes scabiei-A critical resource for a neglected parasite.</title>
        <authorList>
            <person name="Korhonen P.K."/>
            <person name="Gasser R.B."/>
            <person name="Ma G."/>
            <person name="Wang T."/>
            <person name="Stroehlein A.J."/>
            <person name="Young N.D."/>
            <person name="Ang C.S."/>
            <person name="Fernando D.D."/>
            <person name="Lu H.C."/>
            <person name="Taylor S."/>
            <person name="Reynolds S.L."/>
            <person name="Mofiz E."/>
            <person name="Najaraj S.H."/>
            <person name="Gowda H."/>
            <person name="Madugundu A."/>
            <person name="Renuse S."/>
            <person name="Holt D."/>
            <person name="Pandey A."/>
            <person name="Papenfuss A.T."/>
            <person name="Fischer K."/>
        </authorList>
    </citation>
    <scope>NUCLEOTIDE SEQUENCE [LARGE SCALE GENOMIC DNA]</scope>
</reference>
<evidence type="ECO:0000313" key="3">
    <source>
        <dbReference type="EnsemblMetazoa" id="KAF7495669.1"/>
    </source>
</evidence>
<keyword evidence="1" id="KW-0812">Transmembrane</keyword>
<feature type="transmembrane region" description="Helical" evidence="1">
    <location>
        <begin position="125"/>
        <end position="142"/>
    </location>
</feature>
<proteinExistence type="predicted"/>
<accession>A0A834REA4</accession>
<keyword evidence="1" id="KW-1133">Transmembrane helix</keyword>
<protein>
    <submittedName>
        <fullName evidence="2 3">Uncharacterized protein</fullName>
    </submittedName>
</protein>
<evidence type="ECO:0000313" key="2">
    <source>
        <dbReference type="EMBL" id="KAF7495669.1"/>
    </source>
</evidence>
<reference evidence="2" key="2">
    <citation type="submission" date="2020-01" db="EMBL/GenBank/DDBJ databases">
        <authorList>
            <person name="Korhonen P.K.K."/>
            <person name="Guangxu M.G."/>
            <person name="Wang T.W."/>
            <person name="Stroehlein A.J.S."/>
            <person name="Young N.D."/>
            <person name="Ang C.-S.A."/>
            <person name="Fernando D.W.F."/>
            <person name="Lu H.L."/>
            <person name="Taylor S.T."/>
            <person name="Ehtesham M.E.M."/>
            <person name="Najaraj S.H.N."/>
            <person name="Harsha G.H.G."/>
            <person name="Madugundu A.M."/>
            <person name="Renuse S.R."/>
            <person name="Holt D.H."/>
            <person name="Pandey A.P."/>
            <person name="Papenfuss A.P."/>
            <person name="Gasser R.B.G."/>
            <person name="Fischer K.F."/>
        </authorList>
    </citation>
    <scope>NUCLEOTIDE SEQUENCE</scope>
    <source>
        <strain evidence="2">SSS_KF_BRIS2020</strain>
    </source>
</reference>
<feature type="transmembrane region" description="Helical" evidence="1">
    <location>
        <begin position="69"/>
        <end position="93"/>
    </location>
</feature>
<organism evidence="2">
    <name type="scientific">Sarcoptes scabiei</name>
    <name type="common">Itch mite</name>
    <name type="synonym">Acarus scabiei</name>
    <dbReference type="NCBI Taxonomy" id="52283"/>
    <lineage>
        <taxon>Eukaryota</taxon>
        <taxon>Metazoa</taxon>
        <taxon>Ecdysozoa</taxon>
        <taxon>Arthropoda</taxon>
        <taxon>Chelicerata</taxon>
        <taxon>Arachnida</taxon>
        <taxon>Acari</taxon>
        <taxon>Acariformes</taxon>
        <taxon>Sarcoptiformes</taxon>
        <taxon>Astigmata</taxon>
        <taxon>Psoroptidia</taxon>
        <taxon>Sarcoptoidea</taxon>
        <taxon>Sarcoptidae</taxon>
        <taxon>Sarcoptinae</taxon>
        <taxon>Sarcoptes</taxon>
    </lineage>
</organism>